<evidence type="ECO:0000259" key="1">
    <source>
        <dbReference type="PROSITE" id="PS51194"/>
    </source>
</evidence>
<name>A0A937X738_9BACT</name>
<comment type="caution">
    <text evidence="2">The sequence shown here is derived from an EMBL/GenBank/DDBJ whole genome shotgun (WGS) entry which is preliminary data.</text>
</comment>
<evidence type="ECO:0000313" key="3">
    <source>
        <dbReference type="Proteomes" id="UP000703893"/>
    </source>
</evidence>
<dbReference type="AlphaFoldDB" id="A0A937X738"/>
<dbReference type="SMART" id="SM00490">
    <property type="entry name" value="HELICc"/>
    <property type="match status" value="1"/>
</dbReference>
<reference evidence="2 3" key="1">
    <citation type="submission" date="2019-03" db="EMBL/GenBank/DDBJ databases">
        <title>Lake Tanganyika Metagenome-Assembled Genomes (MAGs).</title>
        <authorList>
            <person name="Tran P."/>
        </authorList>
    </citation>
    <scope>NUCLEOTIDE SEQUENCE [LARGE SCALE GENOMIC DNA]</scope>
    <source>
        <strain evidence="2">K_DeepCast_65m_m2_236</strain>
    </source>
</reference>
<dbReference type="CDD" id="cd18799">
    <property type="entry name" value="SF2_C_EcoAI-like"/>
    <property type="match status" value="1"/>
</dbReference>
<gene>
    <name evidence="2" type="ORF">FJZ00_10205</name>
</gene>
<dbReference type="InterPro" id="IPR052511">
    <property type="entry name" value="ATP-dep_Helicase"/>
</dbReference>
<feature type="domain" description="Helicase C-terminal" evidence="1">
    <location>
        <begin position="3"/>
        <end position="149"/>
    </location>
</feature>
<dbReference type="InterPro" id="IPR021835">
    <property type="entry name" value="DUF3427"/>
</dbReference>
<dbReference type="InterPro" id="IPR027417">
    <property type="entry name" value="P-loop_NTPase"/>
</dbReference>
<organism evidence="2 3">
    <name type="scientific">Candidatus Tanganyikabacteria bacterium</name>
    <dbReference type="NCBI Taxonomy" id="2961651"/>
    <lineage>
        <taxon>Bacteria</taxon>
        <taxon>Bacillati</taxon>
        <taxon>Candidatus Sericytochromatia</taxon>
        <taxon>Candidatus Tanganyikabacteria</taxon>
    </lineage>
</organism>
<accession>A0A937X738</accession>
<protein>
    <submittedName>
        <fullName evidence="2">DUF3427 domain-containing protein</fullName>
    </submittedName>
</protein>
<dbReference type="GO" id="GO:0003677">
    <property type="term" value="F:DNA binding"/>
    <property type="evidence" value="ECO:0007669"/>
    <property type="project" value="TreeGrafter"/>
</dbReference>
<dbReference type="PROSITE" id="PS51194">
    <property type="entry name" value="HELICASE_CTER"/>
    <property type="match status" value="1"/>
</dbReference>
<dbReference type="PANTHER" id="PTHR47962">
    <property type="entry name" value="ATP-DEPENDENT HELICASE LHR-RELATED-RELATED"/>
    <property type="match status" value="1"/>
</dbReference>
<dbReference type="EMBL" id="VGJX01000607">
    <property type="protein sequence ID" value="MBM3275517.1"/>
    <property type="molecule type" value="Genomic_DNA"/>
</dbReference>
<dbReference type="SUPFAM" id="SSF52540">
    <property type="entry name" value="P-loop containing nucleoside triphosphate hydrolases"/>
    <property type="match status" value="1"/>
</dbReference>
<dbReference type="GO" id="GO:0016887">
    <property type="term" value="F:ATP hydrolysis activity"/>
    <property type="evidence" value="ECO:0007669"/>
    <property type="project" value="TreeGrafter"/>
</dbReference>
<sequence>LSQLQSRVDDIGKIRALGFCVSIAHARFMARVFEDAGVAATAVWGDSPEEDRRHALRDLASGKVQIVFSVDLFNEGVDVPVVDTLLLLRPTDSPTLFLQQLGRGLRLSPGKTVCTVLDFVGNHRSEFRFDRRFRALLGGSRKDLIDQLERGFPFLPAGCHLDLDPVAREIVLSNVKQGVPSRWTAKVAELRHLGDKVSLRTFLTKTGIDLEDVYIGNKSWSDLRQDAGLLTSPTGPCEATLRRACGRLLHIDDLLRIDSYRRFLQAEAPPGELPVRETRLLRMLLEAVAGEATEKGTTLAQASDLLWSHPQVRRELLELLDVLGERESHLHQSLETHPEVPLQVHARYTRREILAAFGLGDGVKTPQWREGVKWVKEAGADLLAFTLDKTDGQFSPTTRYRDYAISRRLIHWESQSTTRADSETGRRYQSCESAVMLFARLRSDDRAFWFLGPARYVAHEGELPMAIKWSLDHILPGDLYAEFAAAVA</sequence>
<dbReference type="Pfam" id="PF11907">
    <property type="entry name" value="DUF3427"/>
    <property type="match status" value="1"/>
</dbReference>
<dbReference type="PANTHER" id="PTHR47962:SF7">
    <property type="entry name" value="MITOCHONDRIAL ATP-DEPENDENT HELICASE IRC3-RELATED"/>
    <property type="match status" value="1"/>
</dbReference>
<dbReference type="Pfam" id="PF00271">
    <property type="entry name" value="Helicase_C"/>
    <property type="match status" value="1"/>
</dbReference>
<dbReference type="Proteomes" id="UP000703893">
    <property type="component" value="Unassembled WGS sequence"/>
</dbReference>
<evidence type="ECO:0000313" key="2">
    <source>
        <dbReference type="EMBL" id="MBM3275517.1"/>
    </source>
</evidence>
<proteinExistence type="predicted"/>
<dbReference type="InterPro" id="IPR001650">
    <property type="entry name" value="Helicase_C-like"/>
</dbReference>
<feature type="non-terminal residue" evidence="2">
    <location>
        <position position="1"/>
    </location>
</feature>
<dbReference type="Gene3D" id="3.40.50.300">
    <property type="entry name" value="P-loop containing nucleotide triphosphate hydrolases"/>
    <property type="match status" value="1"/>
</dbReference>